<dbReference type="OrthoDB" id="887319at2"/>
<evidence type="ECO:0000256" key="1">
    <source>
        <dbReference type="SAM" id="Coils"/>
    </source>
</evidence>
<name>A0A2Z3GJZ6_9BACT</name>
<gene>
    <name evidence="3" type="ORF">DDQ68_18055</name>
</gene>
<dbReference type="Proteomes" id="UP000245999">
    <property type="component" value="Chromosome"/>
</dbReference>
<protein>
    <recommendedName>
        <fullName evidence="5">SlyB protein</fullName>
    </recommendedName>
</protein>
<keyword evidence="4" id="KW-1185">Reference proteome</keyword>
<feature type="chain" id="PRO_5016458334" description="SlyB protein" evidence="2">
    <location>
        <begin position="17"/>
        <end position="83"/>
    </location>
</feature>
<evidence type="ECO:0000313" key="4">
    <source>
        <dbReference type="Proteomes" id="UP000245999"/>
    </source>
</evidence>
<dbReference type="EMBL" id="CP029145">
    <property type="protein sequence ID" value="AWM34519.1"/>
    <property type="molecule type" value="Genomic_DNA"/>
</dbReference>
<organism evidence="3 4">
    <name type="scientific">Hymenobacter nivis</name>
    <dbReference type="NCBI Taxonomy" id="1850093"/>
    <lineage>
        <taxon>Bacteria</taxon>
        <taxon>Pseudomonadati</taxon>
        <taxon>Bacteroidota</taxon>
        <taxon>Cytophagia</taxon>
        <taxon>Cytophagales</taxon>
        <taxon>Hymenobacteraceae</taxon>
        <taxon>Hymenobacter</taxon>
    </lineage>
</organism>
<reference evidence="4" key="1">
    <citation type="submission" date="2018-04" db="EMBL/GenBank/DDBJ databases">
        <title>Complete genome of Antarctic heterotrophic bacterium Hymenobacter nivis.</title>
        <authorList>
            <person name="Terashima M."/>
        </authorList>
    </citation>
    <scope>NUCLEOTIDE SEQUENCE [LARGE SCALE GENOMIC DNA]</scope>
    <source>
        <strain evidence="4">NBRC 111535</strain>
    </source>
</reference>
<evidence type="ECO:0000313" key="3">
    <source>
        <dbReference type="EMBL" id="AWM34519.1"/>
    </source>
</evidence>
<proteinExistence type="predicted"/>
<sequence>MAVSLAAAAVISFSLASCSHNISGVNSSDPYVAEQAQKAQLLQDQANTQERLVETEKERLKVLKLQLDGAKQNLKGRKAANKV</sequence>
<feature type="signal peptide" evidence="2">
    <location>
        <begin position="1"/>
        <end position="16"/>
    </location>
</feature>
<evidence type="ECO:0008006" key="5">
    <source>
        <dbReference type="Google" id="ProtNLM"/>
    </source>
</evidence>
<dbReference type="AlphaFoldDB" id="A0A2Z3GJZ6"/>
<feature type="coiled-coil region" evidence="1">
    <location>
        <begin position="32"/>
        <end position="73"/>
    </location>
</feature>
<keyword evidence="2" id="KW-0732">Signal</keyword>
<evidence type="ECO:0000256" key="2">
    <source>
        <dbReference type="SAM" id="SignalP"/>
    </source>
</evidence>
<dbReference type="KEGG" id="hnv:DDQ68_18055"/>
<keyword evidence="1" id="KW-0175">Coiled coil</keyword>
<accession>A0A2Z3GJZ6</accession>